<evidence type="ECO:0000313" key="3">
    <source>
        <dbReference type="Proteomes" id="UP001162156"/>
    </source>
</evidence>
<feature type="region of interest" description="Disordered" evidence="1">
    <location>
        <begin position="39"/>
        <end position="60"/>
    </location>
</feature>
<feature type="compositionally biased region" description="Polar residues" evidence="1">
    <location>
        <begin position="39"/>
        <end position="51"/>
    </location>
</feature>
<dbReference type="AlphaFoldDB" id="A0AAV8WSJ4"/>
<keyword evidence="3" id="KW-1185">Reference proteome</keyword>
<accession>A0AAV8WSJ4</accession>
<dbReference type="EMBL" id="JANEYF010005104">
    <property type="protein sequence ID" value="KAJ8929151.1"/>
    <property type="molecule type" value="Genomic_DNA"/>
</dbReference>
<sequence length="60" mass="6772">MENNDGEKFEKEIDNLNECSEQEIVNDLLVENITINKIASGESGKQNTSVENDIESEKSR</sequence>
<name>A0AAV8WSJ4_9CUCU</name>
<evidence type="ECO:0000313" key="2">
    <source>
        <dbReference type="EMBL" id="KAJ8929151.1"/>
    </source>
</evidence>
<organism evidence="2 3">
    <name type="scientific">Rhamnusium bicolor</name>
    <dbReference type="NCBI Taxonomy" id="1586634"/>
    <lineage>
        <taxon>Eukaryota</taxon>
        <taxon>Metazoa</taxon>
        <taxon>Ecdysozoa</taxon>
        <taxon>Arthropoda</taxon>
        <taxon>Hexapoda</taxon>
        <taxon>Insecta</taxon>
        <taxon>Pterygota</taxon>
        <taxon>Neoptera</taxon>
        <taxon>Endopterygota</taxon>
        <taxon>Coleoptera</taxon>
        <taxon>Polyphaga</taxon>
        <taxon>Cucujiformia</taxon>
        <taxon>Chrysomeloidea</taxon>
        <taxon>Cerambycidae</taxon>
        <taxon>Lepturinae</taxon>
        <taxon>Rhagiini</taxon>
        <taxon>Rhamnusium</taxon>
    </lineage>
</organism>
<gene>
    <name evidence="2" type="ORF">NQ314_018175</name>
</gene>
<proteinExistence type="predicted"/>
<protein>
    <submittedName>
        <fullName evidence="2">Uncharacterized protein</fullName>
    </submittedName>
</protein>
<reference evidence="2" key="1">
    <citation type="journal article" date="2023" name="Insect Mol. Biol.">
        <title>Genome sequencing provides insights into the evolution of gene families encoding plant cell wall-degrading enzymes in longhorned beetles.</title>
        <authorList>
            <person name="Shin N.R."/>
            <person name="Okamura Y."/>
            <person name="Kirsch R."/>
            <person name="Pauchet Y."/>
        </authorList>
    </citation>
    <scope>NUCLEOTIDE SEQUENCE</scope>
    <source>
        <strain evidence="2">RBIC_L_NR</strain>
    </source>
</reference>
<dbReference type="Proteomes" id="UP001162156">
    <property type="component" value="Unassembled WGS sequence"/>
</dbReference>
<comment type="caution">
    <text evidence="2">The sequence shown here is derived from an EMBL/GenBank/DDBJ whole genome shotgun (WGS) entry which is preliminary data.</text>
</comment>
<evidence type="ECO:0000256" key="1">
    <source>
        <dbReference type="SAM" id="MobiDB-lite"/>
    </source>
</evidence>